<keyword evidence="1" id="KW-0575">Peroxidase</keyword>
<dbReference type="AlphaFoldDB" id="A0A1N7EQ37"/>
<dbReference type="SUPFAM" id="SSF69118">
    <property type="entry name" value="AhpD-like"/>
    <property type="match status" value="1"/>
</dbReference>
<dbReference type="InterPro" id="IPR029032">
    <property type="entry name" value="AhpD-like"/>
</dbReference>
<dbReference type="Gene3D" id="1.20.1290.10">
    <property type="entry name" value="AhpD-like"/>
    <property type="match status" value="1"/>
</dbReference>
<sequence length="148" mass="15363">MTLPGIDHLSALSPAFAADAQALGMRAWGQTTRTPRETAAAFLGCDLALGLVELPLRLHTTMARQLGVSTAYLIDVIVELAPAVGYPQAAQALVNLADVTVDQDDDPATEREIAGGRAAARSVLGVRSGGPVDVGDIVIEYGTIRSTP</sequence>
<reference evidence="1 2" key="1">
    <citation type="submission" date="2017-01" db="EMBL/GenBank/DDBJ databases">
        <authorList>
            <person name="Mah S.A."/>
            <person name="Swanson W.J."/>
            <person name="Moy G.W."/>
            <person name="Vacquier V.D."/>
        </authorList>
    </citation>
    <scope>NUCLEOTIDE SEQUENCE [LARGE SCALE GENOMIC DNA]</scope>
    <source>
        <strain evidence="1 2">CPCC 203464</strain>
    </source>
</reference>
<organism evidence="1 2">
    <name type="scientific">Williamsia sterculiae</name>
    <dbReference type="NCBI Taxonomy" id="1344003"/>
    <lineage>
        <taxon>Bacteria</taxon>
        <taxon>Bacillati</taxon>
        <taxon>Actinomycetota</taxon>
        <taxon>Actinomycetes</taxon>
        <taxon>Mycobacteriales</taxon>
        <taxon>Nocardiaceae</taxon>
        <taxon>Williamsia</taxon>
    </lineage>
</organism>
<keyword evidence="2" id="KW-1185">Reference proteome</keyword>
<dbReference type="GO" id="GO:0004601">
    <property type="term" value="F:peroxidase activity"/>
    <property type="evidence" value="ECO:0007669"/>
    <property type="project" value="UniProtKB-KW"/>
</dbReference>
<dbReference type="RefSeq" id="WP_076478078.1">
    <property type="nucleotide sequence ID" value="NZ_FTNT01000003.1"/>
</dbReference>
<evidence type="ECO:0000313" key="1">
    <source>
        <dbReference type="EMBL" id="SIR90208.1"/>
    </source>
</evidence>
<evidence type="ECO:0000313" key="2">
    <source>
        <dbReference type="Proteomes" id="UP000186218"/>
    </source>
</evidence>
<dbReference type="Proteomes" id="UP000186218">
    <property type="component" value="Unassembled WGS sequence"/>
</dbReference>
<dbReference type="OrthoDB" id="3517114at2"/>
<proteinExistence type="predicted"/>
<accession>A0A1N7EQ37</accession>
<dbReference type="STRING" id="1344003.SAMN05445060_1559"/>
<dbReference type="EMBL" id="FTNT01000003">
    <property type="protein sequence ID" value="SIR90208.1"/>
    <property type="molecule type" value="Genomic_DNA"/>
</dbReference>
<protein>
    <submittedName>
        <fullName evidence="1">Uncharacterized conserved protein YurZ, alkylhydroperoxidase/carboxymuconolactone decarboxylase family</fullName>
    </submittedName>
</protein>
<keyword evidence="1" id="KW-0560">Oxidoreductase</keyword>
<name>A0A1N7EQ37_9NOCA</name>
<gene>
    <name evidence="1" type="ORF">SAMN05445060_1559</name>
</gene>